<reference evidence="3" key="1">
    <citation type="journal article" date="2023" name="G3 (Bethesda)">
        <title>Whole genome assembly and annotation of the endangered Caribbean coral Acropora cervicornis.</title>
        <authorList>
            <person name="Selwyn J.D."/>
            <person name="Vollmer S.V."/>
        </authorList>
    </citation>
    <scope>NUCLEOTIDE SEQUENCE</scope>
    <source>
        <strain evidence="3">K2</strain>
    </source>
</reference>
<evidence type="ECO:0000256" key="2">
    <source>
        <dbReference type="ARBA" id="ARBA00023134"/>
    </source>
</evidence>
<dbReference type="Pfam" id="PF08477">
    <property type="entry name" value="Roc"/>
    <property type="match status" value="1"/>
</dbReference>
<dbReference type="Gene3D" id="3.40.50.300">
    <property type="entry name" value="P-loop containing nucleotide triphosphate hydrolases"/>
    <property type="match status" value="1"/>
</dbReference>
<dbReference type="EMBL" id="JARQWQ010000053">
    <property type="protein sequence ID" value="KAK2556799.1"/>
    <property type="molecule type" value="Genomic_DNA"/>
</dbReference>
<evidence type="ECO:0000313" key="4">
    <source>
        <dbReference type="Proteomes" id="UP001249851"/>
    </source>
</evidence>
<organism evidence="3 4">
    <name type="scientific">Acropora cervicornis</name>
    <name type="common">Staghorn coral</name>
    <dbReference type="NCBI Taxonomy" id="6130"/>
    <lineage>
        <taxon>Eukaryota</taxon>
        <taxon>Metazoa</taxon>
        <taxon>Cnidaria</taxon>
        <taxon>Anthozoa</taxon>
        <taxon>Hexacorallia</taxon>
        <taxon>Scleractinia</taxon>
        <taxon>Astrocoeniina</taxon>
        <taxon>Acroporidae</taxon>
        <taxon>Acropora</taxon>
    </lineage>
</organism>
<dbReference type="AlphaFoldDB" id="A0AAD9Q8Q7"/>
<dbReference type="PANTHER" id="PTHR24073">
    <property type="entry name" value="DRAB5-RELATED"/>
    <property type="match status" value="1"/>
</dbReference>
<evidence type="ECO:0000313" key="3">
    <source>
        <dbReference type="EMBL" id="KAK2556799.1"/>
    </source>
</evidence>
<reference evidence="3" key="2">
    <citation type="journal article" date="2023" name="Science">
        <title>Genomic signatures of disease resistance in endangered staghorn corals.</title>
        <authorList>
            <person name="Vollmer S.V."/>
            <person name="Selwyn J.D."/>
            <person name="Despard B.A."/>
            <person name="Roesel C.L."/>
        </authorList>
    </citation>
    <scope>NUCLEOTIDE SEQUENCE</scope>
    <source>
        <strain evidence="3">K2</strain>
    </source>
</reference>
<proteinExistence type="predicted"/>
<keyword evidence="2" id="KW-0342">GTP-binding</keyword>
<dbReference type="Proteomes" id="UP001249851">
    <property type="component" value="Unassembled WGS sequence"/>
</dbReference>
<gene>
    <name evidence="3" type="ORF">P5673_021004</name>
</gene>
<keyword evidence="4" id="KW-1185">Reference proteome</keyword>
<keyword evidence="1" id="KW-0547">Nucleotide-binding</keyword>
<protein>
    <submittedName>
        <fullName evidence="3">Ras-related protein Rab-32</fullName>
    </submittedName>
</protein>
<accession>A0AAD9Q8Q7</accession>
<dbReference type="PROSITE" id="PS51419">
    <property type="entry name" value="RAB"/>
    <property type="match status" value="1"/>
</dbReference>
<dbReference type="GO" id="GO:0005525">
    <property type="term" value="F:GTP binding"/>
    <property type="evidence" value="ECO:0007669"/>
    <property type="project" value="UniProtKB-KW"/>
</dbReference>
<dbReference type="InterPro" id="IPR027417">
    <property type="entry name" value="P-loop_NTPase"/>
</dbReference>
<dbReference type="SUPFAM" id="SSF52540">
    <property type="entry name" value="P-loop containing nucleoside triphosphate hydrolases"/>
    <property type="match status" value="1"/>
</dbReference>
<dbReference type="SMART" id="SM00175">
    <property type="entry name" value="RAB"/>
    <property type="match status" value="1"/>
</dbReference>
<name>A0AAD9Q8Q7_ACRCE</name>
<comment type="caution">
    <text evidence="3">The sequence shown here is derived from an EMBL/GenBank/DDBJ whole genome shotgun (WGS) entry which is preliminary data.</text>
</comment>
<sequence length="242" mass="27443">MASKYELQEESNGKLLNALREEVEMTTFDENLDSEKPEASGDATILDDKAKELLLKIICIGGFTGGVGTKGVLIDDYLQVWPPVTTYRAPLIGANFYLKSLRWQRSEGQKPISIKLQFWEIAEQERYSNMVKLYFRDSVGALVFWGARRPSTLEEALLWRANVKEICPSIPCVLVTDNIGKEPLQWIGPGKIFESDEALEQFCNVNGFVDHFEINSRDWESGEKSVFGQAVICLLNEIFKNH</sequence>
<evidence type="ECO:0000256" key="1">
    <source>
        <dbReference type="ARBA" id="ARBA00022741"/>
    </source>
</evidence>